<feature type="coiled-coil region" evidence="1">
    <location>
        <begin position="94"/>
        <end position="166"/>
    </location>
</feature>
<sequence length="191" mass="22370">MENPQIDPQKAAKDVIAWNVAHSQAANNLYFIEADIAIAQRKKRLNQLERMYLAGNAHMDRQYDDPAMSTKEWESKRTAALEKIQAMHKDKIMQMEYEAQVAQKKAKKEKLSAENRIAKANKIIEESKRNLAEKIEFFDESVIGDFNDLRSEIEDEKRLIISLKQRHNITDDTIERFRDLVQKRYQGDSLF</sequence>
<reference evidence="2" key="1">
    <citation type="submission" date="2016-10" db="EMBL/GenBank/DDBJ databases">
        <authorList>
            <person name="Benchimol M."/>
            <person name="Almeida L.G."/>
            <person name="Vasconcelos A.T."/>
            <person name="Perreira-Neves A."/>
            <person name="Rosa I.A."/>
            <person name="Tasca T."/>
            <person name="Bogo M.R."/>
            <person name="de Souza W."/>
        </authorList>
    </citation>
    <scope>NUCLEOTIDE SEQUENCE [LARGE SCALE GENOMIC DNA]</scope>
    <source>
        <strain evidence="2">K</strain>
    </source>
</reference>
<evidence type="ECO:0000256" key="1">
    <source>
        <dbReference type="SAM" id="Coils"/>
    </source>
</evidence>
<dbReference type="RefSeq" id="XP_068358424.1">
    <property type="nucleotide sequence ID" value="XM_068505270.1"/>
</dbReference>
<dbReference type="VEuPathDB" id="TrichDB:TRFO_26975"/>
<dbReference type="GeneID" id="94839974"/>
<keyword evidence="1" id="KW-0175">Coiled coil</keyword>
<proteinExistence type="predicted"/>
<organism evidence="2 3">
    <name type="scientific">Tritrichomonas foetus</name>
    <dbReference type="NCBI Taxonomy" id="1144522"/>
    <lineage>
        <taxon>Eukaryota</taxon>
        <taxon>Metamonada</taxon>
        <taxon>Parabasalia</taxon>
        <taxon>Tritrichomonadida</taxon>
        <taxon>Tritrichomonadidae</taxon>
        <taxon>Tritrichomonas</taxon>
    </lineage>
</organism>
<name>A0A1J4K384_9EUKA</name>
<accession>A0A1J4K384</accession>
<evidence type="ECO:0000313" key="3">
    <source>
        <dbReference type="Proteomes" id="UP000179807"/>
    </source>
</evidence>
<evidence type="ECO:0000313" key="2">
    <source>
        <dbReference type="EMBL" id="OHT05288.1"/>
    </source>
</evidence>
<comment type="caution">
    <text evidence="2">The sequence shown here is derived from an EMBL/GenBank/DDBJ whole genome shotgun (WGS) entry which is preliminary data.</text>
</comment>
<keyword evidence="3" id="KW-1185">Reference proteome</keyword>
<dbReference type="EMBL" id="MLAK01000762">
    <property type="protein sequence ID" value="OHT05288.1"/>
    <property type="molecule type" value="Genomic_DNA"/>
</dbReference>
<dbReference type="AlphaFoldDB" id="A0A1J4K384"/>
<gene>
    <name evidence="2" type="ORF">TRFO_26975</name>
</gene>
<dbReference type="Proteomes" id="UP000179807">
    <property type="component" value="Unassembled WGS sequence"/>
</dbReference>
<protein>
    <submittedName>
        <fullName evidence="2">Uncharacterized protein</fullName>
    </submittedName>
</protein>